<sequence>MTRPLLRLFAYAGAAALGTTLTACSSNDVQARSLAARLTLMQTAPAAYAQAKAGLTTADIVLSGVPERISRLDATGLQPGTSYTGRYHLGRCTPSGSELGTAVGEALNMTATSSSLTLRQVQALGGVSAAQAFALYQVTPEGQTPLLCVNLSERG</sequence>
<name>A0ABW1YBK6_9DEIO</name>
<keyword evidence="1" id="KW-0732">Signal</keyword>
<evidence type="ECO:0000313" key="2">
    <source>
        <dbReference type="EMBL" id="MFC6591381.1"/>
    </source>
</evidence>
<feature type="chain" id="PRO_5045850385" description="Lipoprotein" evidence="1">
    <location>
        <begin position="26"/>
        <end position="155"/>
    </location>
</feature>
<keyword evidence="3" id="KW-1185">Reference proteome</keyword>
<dbReference type="PROSITE" id="PS51257">
    <property type="entry name" value="PROKAR_LIPOPROTEIN"/>
    <property type="match status" value="1"/>
</dbReference>
<evidence type="ECO:0000256" key="1">
    <source>
        <dbReference type="SAM" id="SignalP"/>
    </source>
</evidence>
<gene>
    <name evidence="2" type="ORF">ACFP81_04710</name>
</gene>
<evidence type="ECO:0008006" key="4">
    <source>
        <dbReference type="Google" id="ProtNLM"/>
    </source>
</evidence>
<dbReference type="RefSeq" id="WP_380082382.1">
    <property type="nucleotide sequence ID" value="NZ_JBHSWD010000001.1"/>
</dbReference>
<protein>
    <recommendedName>
        <fullName evidence="4">Lipoprotein</fullName>
    </recommendedName>
</protein>
<organism evidence="2 3">
    <name type="scientific">Deinococcus lacus</name>
    <dbReference type="NCBI Taxonomy" id="392561"/>
    <lineage>
        <taxon>Bacteria</taxon>
        <taxon>Thermotogati</taxon>
        <taxon>Deinococcota</taxon>
        <taxon>Deinococci</taxon>
        <taxon>Deinococcales</taxon>
        <taxon>Deinococcaceae</taxon>
        <taxon>Deinococcus</taxon>
    </lineage>
</organism>
<reference evidence="3" key="1">
    <citation type="journal article" date="2019" name="Int. J. Syst. Evol. Microbiol.">
        <title>The Global Catalogue of Microorganisms (GCM) 10K type strain sequencing project: providing services to taxonomists for standard genome sequencing and annotation.</title>
        <authorList>
            <consortium name="The Broad Institute Genomics Platform"/>
            <consortium name="The Broad Institute Genome Sequencing Center for Infectious Disease"/>
            <person name="Wu L."/>
            <person name="Ma J."/>
        </authorList>
    </citation>
    <scope>NUCLEOTIDE SEQUENCE [LARGE SCALE GENOMIC DNA]</scope>
    <source>
        <strain evidence="3">CGMCC 1.15772</strain>
    </source>
</reference>
<accession>A0ABW1YBK6</accession>
<evidence type="ECO:0000313" key="3">
    <source>
        <dbReference type="Proteomes" id="UP001596297"/>
    </source>
</evidence>
<feature type="signal peptide" evidence="1">
    <location>
        <begin position="1"/>
        <end position="25"/>
    </location>
</feature>
<comment type="caution">
    <text evidence="2">The sequence shown here is derived from an EMBL/GenBank/DDBJ whole genome shotgun (WGS) entry which is preliminary data.</text>
</comment>
<dbReference type="Proteomes" id="UP001596297">
    <property type="component" value="Unassembled WGS sequence"/>
</dbReference>
<proteinExistence type="predicted"/>
<dbReference type="EMBL" id="JBHSWD010000001">
    <property type="protein sequence ID" value="MFC6591381.1"/>
    <property type="molecule type" value="Genomic_DNA"/>
</dbReference>